<reference evidence="2 3" key="1">
    <citation type="journal article" date="2014" name="Front. Genet.">
        <title>Genome and metabolic network of "Candidatus Phaeomarinobacter ectocarpi" Ec32, a new candidate genus of Alphaproteobacteria frequently associated with brown algae.</title>
        <authorList>
            <person name="Dittami S.M."/>
            <person name="Barbeyron T."/>
            <person name="Boyen C."/>
            <person name="Cambefort J."/>
            <person name="Collet G."/>
            <person name="Delage L."/>
            <person name="Gobet A."/>
            <person name="Groisillier A."/>
            <person name="Leblanc C."/>
            <person name="Michel G."/>
            <person name="Scornet D."/>
            <person name="Siegel A."/>
            <person name="Tapia J.E."/>
            <person name="Tonon T."/>
        </authorList>
    </citation>
    <scope>NUCLEOTIDE SEQUENCE [LARGE SCALE GENOMIC DNA]</scope>
    <source>
        <strain evidence="2 3">Ec32</strain>
    </source>
</reference>
<dbReference type="AlphaFoldDB" id="X5M969"/>
<keyword evidence="3" id="KW-1185">Reference proteome</keyword>
<dbReference type="STRING" id="1458461.BN1012_Phect1794"/>
<protein>
    <submittedName>
        <fullName evidence="2">Uncharacterized protein</fullName>
    </submittedName>
</protein>
<gene>
    <name evidence="2" type="ORF">BN1012_Phect1794</name>
</gene>
<dbReference type="RefSeq" id="WP_043948151.1">
    <property type="nucleotide sequence ID" value="NZ_HG966617.1"/>
</dbReference>
<accession>X5M969</accession>
<evidence type="ECO:0000256" key="1">
    <source>
        <dbReference type="SAM" id="Phobius"/>
    </source>
</evidence>
<dbReference type="HOGENOM" id="CLU_1999764_0_0_5"/>
<organism evidence="2 3">
    <name type="scientific">Candidatus Phaeomarinibacter ectocarpi</name>
    <dbReference type="NCBI Taxonomy" id="1458461"/>
    <lineage>
        <taxon>Bacteria</taxon>
        <taxon>Pseudomonadati</taxon>
        <taxon>Pseudomonadota</taxon>
        <taxon>Alphaproteobacteria</taxon>
        <taxon>Hyphomicrobiales</taxon>
        <taxon>Parvibaculaceae</taxon>
        <taxon>Candidatus Phaeomarinibacter</taxon>
    </lineage>
</organism>
<keyword evidence="1" id="KW-0812">Transmembrane</keyword>
<evidence type="ECO:0000313" key="2">
    <source>
        <dbReference type="EMBL" id="CDO60008.1"/>
    </source>
</evidence>
<keyword evidence="1" id="KW-1133">Transmembrane helix</keyword>
<name>X5M969_9HYPH</name>
<dbReference type="EMBL" id="HG966617">
    <property type="protein sequence ID" value="CDO60008.1"/>
    <property type="molecule type" value="Genomic_DNA"/>
</dbReference>
<dbReference type="Proteomes" id="UP000032160">
    <property type="component" value="Chromosome I"/>
</dbReference>
<keyword evidence="1" id="KW-0472">Membrane</keyword>
<evidence type="ECO:0000313" key="3">
    <source>
        <dbReference type="Proteomes" id="UP000032160"/>
    </source>
</evidence>
<proteinExistence type="predicted"/>
<feature type="transmembrane region" description="Helical" evidence="1">
    <location>
        <begin position="42"/>
        <end position="62"/>
    </location>
</feature>
<dbReference type="KEGG" id="pect:BN1012_Phect1794"/>
<dbReference type="OrthoDB" id="10011165at2"/>
<sequence>MSIPKIVFGLVAAFLAAASAVSVVWGVAVWLATMLPPVQMPFALAAILALTAALCIVVAKALRPSRALPMQVAGAVARPLSGGSPTPAEVEALASVCAQRPLTGLGASFVLGLVQGLDSPPRRR</sequence>